<sequence>MWGHGLSERVYKDHVWIRGSSFDPLGTTLEFRLKCKLGS</sequence>
<protein>
    <submittedName>
        <fullName evidence="1">Uncharacterized protein</fullName>
    </submittedName>
</protein>
<dbReference type="Proteomes" id="UP000499080">
    <property type="component" value="Unassembled WGS sequence"/>
</dbReference>
<dbReference type="AlphaFoldDB" id="A0A4Y2R857"/>
<name>A0A4Y2R857_ARAVE</name>
<gene>
    <name evidence="1" type="ORF">AVEN_198727_1</name>
</gene>
<evidence type="ECO:0000313" key="2">
    <source>
        <dbReference type="Proteomes" id="UP000499080"/>
    </source>
</evidence>
<comment type="caution">
    <text evidence="1">The sequence shown here is derived from an EMBL/GenBank/DDBJ whole genome shotgun (WGS) entry which is preliminary data.</text>
</comment>
<reference evidence="1 2" key="1">
    <citation type="journal article" date="2019" name="Sci. Rep.">
        <title>Orb-weaving spider Araneus ventricosus genome elucidates the spidroin gene catalogue.</title>
        <authorList>
            <person name="Kono N."/>
            <person name="Nakamura H."/>
            <person name="Ohtoshi R."/>
            <person name="Moran D.A.P."/>
            <person name="Shinohara A."/>
            <person name="Yoshida Y."/>
            <person name="Fujiwara M."/>
            <person name="Mori M."/>
            <person name="Tomita M."/>
            <person name="Arakawa K."/>
        </authorList>
    </citation>
    <scope>NUCLEOTIDE SEQUENCE [LARGE SCALE GENOMIC DNA]</scope>
</reference>
<evidence type="ECO:0000313" key="1">
    <source>
        <dbReference type="EMBL" id="GBN71616.1"/>
    </source>
</evidence>
<feature type="non-terminal residue" evidence="1">
    <location>
        <position position="39"/>
    </location>
</feature>
<dbReference type="EMBL" id="BGPR01016046">
    <property type="protein sequence ID" value="GBN71616.1"/>
    <property type="molecule type" value="Genomic_DNA"/>
</dbReference>
<organism evidence="1 2">
    <name type="scientific">Araneus ventricosus</name>
    <name type="common">Orbweaver spider</name>
    <name type="synonym">Epeira ventricosa</name>
    <dbReference type="NCBI Taxonomy" id="182803"/>
    <lineage>
        <taxon>Eukaryota</taxon>
        <taxon>Metazoa</taxon>
        <taxon>Ecdysozoa</taxon>
        <taxon>Arthropoda</taxon>
        <taxon>Chelicerata</taxon>
        <taxon>Arachnida</taxon>
        <taxon>Araneae</taxon>
        <taxon>Araneomorphae</taxon>
        <taxon>Entelegynae</taxon>
        <taxon>Araneoidea</taxon>
        <taxon>Araneidae</taxon>
        <taxon>Araneus</taxon>
    </lineage>
</organism>
<proteinExistence type="predicted"/>
<accession>A0A4Y2R857</accession>
<keyword evidence="2" id="KW-1185">Reference proteome</keyword>